<keyword evidence="3" id="KW-1185">Reference proteome</keyword>
<dbReference type="InterPro" id="IPR011042">
    <property type="entry name" value="6-blade_b-propeller_TolB-like"/>
</dbReference>
<organism evidence="2 3">
    <name type="scientific">Mytilus edulis</name>
    <name type="common">Blue mussel</name>
    <dbReference type="NCBI Taxonomy" id="6550"/>
    <lineage>
        <taxon>Eukaryota</taxon>
        <taxon>Metazoa</taxon>
        <taxon>Spiralia</taxon>
        <taxon>Lophotrochozoa</taxon>
        <taxon>Mollusca</taxon>
        <taxon>Bivalvia</taxon>
        <taxon>Autobranchia</taxon>
        <taxon>Pteriomorphia</taxon>
        <taxon>Mytilida</taxon>
        <taxon>Mytiloidea</taxon>
        <taxon>Mytilidae</taxon>
        <taxon>Mytilinae</taxon>
        <taxon>Mytilus</taxon>
    </lineage>
</organism>
<sequence>MKHIEKDIPADEKFIQSLAKSDNTKQINISLQINPSLQHITSSVQKFGDITVSSNQCDLSILKRKDRQAQTMVALSLPIRKIENLTLTFQKRIETELTSVCGCSMLPDGRMVFSCYAQDKILVLKTDGSKDFEINKIGYTFDVVIIGEDSIAVTSGESNQINIINFKKRKVRKTIKVNSNNYGVVYKDGHLIYCAEGKGLHLLSLNDESITNFAYVTTAGDKLFYTDGDNHSVTCCDYHGNILWTFRNKSVLAGPNGISVDNDGNLYVAGVWTQNVVVISPDGQLYRQILSFVDGLDSPLVLHYDQSTDTLLVASDSNQAWLYEVTDNK</sequence>
<dbReference type="Pfam" id="PF08450">
    <property type="entry name" value="SGL"/>
    <property type="match status" value="1"/>
</dbReference>
<dbReference type="EMBL" id="CAJPWZ010001460">
    <property type="protein sequence ID" value="CAG2215931.1"/>
    <property type="molecule type" value="Genomic_DNA"/>
</dbReference>
<dbReference type="PANTHER" id="PTHR24104:SF25">
    <property type="entry name" value="PROTEIN LIN-41"/>
    <property type="match status" value="1"/>
</dbReference>
<dbReference type="GO" id="GO:0061630">
    <property type="term" value="F:ubiquitin protein ligase activity"/>
    <property type="evidence" value="ECO:0007669"/>
    <property type="project" value="TreeGrafter"/>
</dbReference>
<dbReference type="Gene3D" id="2.120.10.30">
    <property type="entry name" value="TolB, C-terminal domain"/>
    <property type="match status" value="1"/>
</dbReference>
<dbReference type="InterPro" id="IPR050952">
    <property type="entry name" value="TRIM-NHL_E3_ligases"/>
</dbReference>
<evidence type="ECO:0000259" key="1">
    <source>
        <dbReference type="Pfam" id="PF08450"/>
    </source>
</evidence>
<dbReference type="SUPFAM" id="SSF63829">
    <property type="entry name" value="Calcium-dependent phosphotriesterase"/>
    <property type="match status" value="1"/>
</dbReference>
<dbReference type="GO" id="GO:0008270">
    <property type="term" value="F:zinc ion binding"/>
    <property type="evidence" value="ECO:0007669"/>
    <property type="project" value="UniProtKB-KW"/>
</dbReference>
<dbReference type="PANTHER" id="PTHR24104">
    <property type="entry name" value="E3 UBIQUITIN-PROTEIN LIGASE NHLRC1-RELATED"/>
    <property type="match status" value="1"/>
</dbReference>
<reference evidence="2" key="1">
    <citation type="submission" date="2021-03" db="EMBL/GenBank/DDBJ databases">
        <authorList>
            <person name="Bekaert M."/>
        </authorList>
    </citation>
    <scope>NUCLEOTIDE SEQUENCE</scope>
</reference>
<gene>
    <name evidence="2" type="ORF">MEDL_29680</name>
</gene>
<dbReference type="AlphaFoldDB" id="A0A8S3S246"/>
<evidence type="ECO:0000313" key="2">
    <source>
        <dbReference type="EMBL" id="CAG2215931.1"/>
    </source>
</evidence>
<dbReference type="InterPro" id="IPR013658">
    <property type="entry name" value="SGL"/>
</dbReference>
<dbReference type="OrthoDB" id="6136258at2759"/>
<feature type="domain" description="SMP-30/Gluconolactonase/LRE-like region" evidence="1">
    <location>
        <begin position="189"/>
        <end position="289"/>
    </location>
</feature>
<protein>
    <recommendedName>
        <fullName evidence="1">SMP-30/Gluconolactonase/LRE-like region domain-containing protein</fullName>
    </recommendedName>
</protein>
<dbReference type="Proteomes" id="UP000683360">
    <property type="component" value="Unassembled WGS sequence"/>
</dbReference>
<evidence type="ECO:0000313" key="3">
    <source>
        <dbReference type="Proteomes" id="UP000683360"/>
    </source>
</evidence>
<accession>A0A8S3S246</accession>
<proteinExistence type="predicted"/>
<dbReference type="GO" id="GO:0043161">
    <property type="term" value="P:proteasome-mediated ubiquitin-dependent protein catabolic process"/>
    <property type="evidence" value="ECO:0007669"/>
    <property type="project" value="TreeGrafter"/>
</dbReference>
<dbReference type="GO" id="GO:0000209">
    <property type="term" value="P:protein polyubiquitination"/>
    <property type="evidence" value="ECO:0007669"/>
    <property type="project" value="TreeGrafter"/>
</dbReference>
<name>A0A8S3S246_MYTED</name>
<comment type="caution">
    <text evidence="2">The sequence shown here is derived from an EMBL/GenBank/DDBJ whole genome shotgun (WGS) entry which is preliminary data.</text>
</comment>